<feature type="coiled-coil region" evidence="1">
    <location>
        <begin position="437"/>
        <end position="482"/>
    </location>
</feature>
<evidence type="ECO:0000256" key="1">
    <source>
        <dbReference type="SAM" id="Coils"/>
    </source>
</evidence>
<sequence>MEEKLHFKVSSGLKDIIGKDLITNELVAIFELVKNGYDADATEISLIINSYENYIIIQDNGKGMNRDDIENKWLFVAHSEKKDSDKVYAGSKGIGRFSCDRLGTKLKLISHKDDEVSKLEIDWGEFEKDSLTKFEELDVTYTSLDVIEDSFIQKSGTILTISNLRDTWDLNRVNKVIKALQRLVNPFVDDGKIKINVKYISSSSGIAELDEYISNDIATVLDKKTIYIECDIKETEISITLYDKEKIIYSFKIENNTILKDIYFKIYYLSTAAKNNFTRIMKTEPKNYGSIFLYKNNFRIFPYGEVDFDAFGLNLRKGQGYNRYLAHRELLGWINITDSENHFNEVTSRDRGFVTNSYTIEFEKVYMELVHRPLESYMQLINFGNSDIDEIETDDTEAIQKLIRRFKKYKFTVVPTYYELPKIAQPLEKKFELLDDVNTTLSEKKELQKNLKKATVELRKENQEVKKEKQKIDKENQRLKREVTIKEAILEKDKPERQELLFHELSKVGGELDESIDRIIELAEPFEDSLKFQMLKQIASLRRAADKLVSIKTQILRVTNQSLSNTINIDLKEYISNYFDIVSEESNAKILLKFDSTPVFKDVNVYDLGVLLDNLLLNAEERRRNVEITIYFTEDNNALHFISNTGPIVITPIDSIFQLGVTSKANGTGIGMYLCREICEEFGWAISASSLGENVDFKIEFGDKT</sequence>
<protein>
    <submittedName>
        <fullName evidence="3">Putative histidine kinase</fullName>
        <ecNumber evidence="3">2.7.13.3</ecNumber>
    </submittedName>
</protein>
<dbReference type="InterPro" id="IPR036890">
    <property type="entry name" value="HATPase_C_sf"/>
</dbReference>
<organism evidence="3 4">
    <name type="scientific">Streptococcus sanguinis</name>
    <dbReference type="NCBI Taxonomy" id="1305"/>
    <lineage>
        <taxon>Bacteria</taxon>
        <taxon>Bacillati</taxon>
        <taxon>Bacillota</taxon>
        <taxon>Bacilli</taxon>
        <taxon>Lactobacillales</taxon>
        <taxon>Streptococcaceae</taxon>
        <taxon>Streptococcus</taxon>
    </lineage>
</organism>
<reference evidence="3 4" key="1">
    <citation type="submission" date="2018-06" db="EMBL/GenBank/DDBJ databases">
        <authorList>
            <consortium name="Pathogen Informatics"/>
            <person name="Doyle S."/>
        </authorList>
    </citation>
    <scope>NUCLEOTIDE SEQUENCE [LARGE SCALE GENOMIC DNA]</scope>
    <source>
        <strain evidence="3 4">NCTC11085</strain>
    </source>
</reference>
<dbReference type="EC" id="2.7.13.3" evidence="3"/>
<keyword evidence="3" id="KW-0418">Kinase</keyword>
<evidence type="ECO:0000259" key="2">
    <source>
        <dbReference type="Pfam" id="PF02518"/>
    </source>
</evidence>
<keyword evidence="3" id="KW-0808">Transferase</keyword>
<dbReference type="GO" id="GO:0004673">
    <property type="term" value="F:protein histidine kinase activity"/>
    <property type="evidence" value="ECO:0007669"/>
    <property type="project" value="UniProtKB-EC"/>
</dbReference>
<name>A0A2X3XLH6_STRSA</name>
<dbReference type="Pfam" id="PF13589">
    <property type="entry name" value="HATPase_c_3"/>
    <property type="match status" value="1"/>
</dbReference>
<keyword evidence="1" id="KW-0175">Coiled coil</keyword>
<gene>
    <name evidence="3" type="primary">zraS</name>
    <name evidence="3" type="ORF">NCTC11085_01817</name>
</gene>
<dbReference type="InterPro" id="IPR003594">
    <property type="entry name" value="HATPase_dom"/>
</dbReference>
<dbReference type="EMBL" id="LS483346">
    <property type="protein sequence ID" value="SQF35562.1"/>
    <property type="molecule type" value="Genomic_DNA"/>
</dbReference>
<feature type="domain" description="Histidine kinase/HSP90-like ATPase" evidence="2">
    <location>
        <begin position="608"/>
        <end position="699"/>
    </location>
</feature>
<dbReference type="SUPFAM" id="SSF55874">
    <property type="entry name" value="ATPase domain of HSP90 chaperone/DNA topoisomerase II/histidine kinase"/>
    <property type="match status" value="2"/>
</dbReference>
<evidence type="ECO:0000313" key="3">
    <source>
        <dbReference type="EMBL" id="SQF35562.1"/>
    </source>
</evidence>
<evidence type="ECO:0000313" key="4">
    <source>
        <dbReference type="Proteomes" id="UP000249623"/>
    </source>
</evidence>
<dbReference type="Pfam" id="PF02518">
    <property type="entry name" value="HATPase_c"/>
    <property type="match status" value="1"/>
</dbReference>
<dbReference type="Gene3D" id="3.30.565.10">
    <property type="entry name" value="Histidine kinase-like ATPase, C-terminal domain"/>
    <property type="match status" value="2"/>
</dbReference>
<dbReference type="AlphaFoldDB" id="A0A2X3XLH6"/>
<accession>A0A2X3XLH6</accession>
<proteinExistence type="predicted"/>
<dbReference type="RefSeq" id="WP_002934222.1">
    <property type="nucleotide sequence ID" value="NZ_CP071430.1"/>
</dbReference>
<dbReference type="Proteomes" id="UP000249623">
    <property type="component" value="Chromosome 1"/>
</dbReference>